<accession>A0A7Y9I9B2</accession>
<keyword evidence="1" id="KW-0812">Transmembrane</keyword>
<protein>
    <submittedName>
        <fullName evidence="2">Flp pilus assembly protein TadB</fullName>
    </submittedName>
</protein>
<name>A0A7Y9I9B2_9ACTN</name>
<feature type="transmembrane region" description="Helical" evidence="1">
    <location>
        <begin position="6"/>
        <end position="25"/>
    </location>
</feature>
<keyword evidence="3" id="KW-1185">Reference proteome</keyword>
<dbReference type="EMBL" id="JACCBU010000001">
    <property type="protein sequence ID" value="NYE72562.1"/>
    <property type="molecule type" value="Genomic_DNA"/>
</dbReference>
<keyword evidence="1" id="KW-0472">Membrane</keyword>
<dbReference type="Proteomes" id="UP000569914">
    <property type="component" value="Unassembled WGS sequence"/>
</dbReference>
<dbReference type="RefSeq" id="WP_179753445.1">
    <property type="nucleotide sequence ID" value="NZ_JACCBU010000001.1"/>
</dbReference>
<proteinExistence type="predicted"/>
<evidence type="ECO:0000256" key="1">
    <source>
        <dbReference type="SAM" id="Phobius"/>
    </source>
</evidence>
<evidence type="ECO:0000313" key="2">
    <source>
        <dbReference type="EMBL" id="NYE72562.1"/>
    </source>
</evidence>
<reference evidence="2 3" key="1">
    <citation type="submission" date="2020-07" db="EMBL/GenBank/DDBJ databases">
        <title>Sequencing the genomes of 1000 actinobacteria strains.</title>
        <authorList>
            <person name="Klenk H.-P."/>
        </authorList>
    </citation>
    <scope>NUCLEOTIDE SEQUENCE [LARGE SCALE GENOMIC DNA]</scope>
    <source>
        <strain evidence="2 3">DSM 22083</strain>
    </source>
</reference>
<dbReference type="AlphaFoldDB" id="A0A7Y9I9B2"/>
<organism evidence="2 3">
    <name type="scientific">Microlunatus parietis</name>
    <dbReference type="NCBI Taxonomy" id="682979"/>
    <lineage>
        <taxon>Bacteria</taxon>
        <taxon>Bacillati</taxon>
        <taxon>Actinomycetota</taxon>
        <taxon>Actinomycetes</taxon>
        <taxon>Propionibacteriales</taxon>
        <taxon>Propionibacteriaceae</taxon>
        <taxon>Microlunatus</taxon>
    </lineage>
</organism>
<sequence length="154" mass="17112">MGWLVLGYLVFAGLLCGLAALWWAGSRWRRRRRLQASEADLLDRVAEAVRQRAEHHRNVSALRHQCGIPIERLAADLRRLRRIVAADAGSSAAHQLGNRLAYDRLLVQCCAMLGIEHELDSGLAGHARDIERLRVEAELERAGVVLSTGYGRAA</sequence>
<evidence type="ECO:0000313" key="3">
    <source>
        <dbReference type="Proteomes" id="UP000569914"/>
    </source>
</evidence>
<gene>
    <name evidence="2" type="ORF">BKA15_003891</name>
</gene>
<comment type="caution">
    <text evidence="2">The sequence shown here is derived from an EMBL/GenBank/DDBJ whole genome shotgun (WGS) entry which is preliminary data.</text>
</comment>
<keyword evidence="1" id="KW-1133">Transmembrane helix</keyword>